<dbReference type="EnsemblMetazoa" id="G16855.12">
    <property type="protein sequence ID" value="G16855.12:cds"/>
    <property type="gene ID" value="G16855"/>
</dbReference>
<dbReference type="PRINTS" id="PR00237">
    <property type="entry name" value="GPCRRHODOPSN"/>
</dbReference>
<dbReference type="InterPro" id="IPR008365">
    <property type="entry name" value="Prostanoid_rcpt"/>
</dbReference>
<dbReference type="PRINTS" id="PR01788">
    <property type="entry name" value="PROSTANOIDR"/>
</dbReference>
<keyword evidence="8" id="KW-0325">Glycoprotein</keyword>
<dbReference type="OrthoDB" id="5959154at2759"/>
<keyword evidence="6 12" id="KW-0472">Membrane</keyword>
<proteinExistence type="inferred from homology"/>
<feature type="transmembrane region" description="Helical" evidence="12">
    <location>
        <begin position="230"/>
        <end position="258"/>
    </location>
</feature>
<dbReference type="InterPro" id="IPR017452">
    <property type="entry name" value="GPCR_Rhodpsn_7TM"/>
</dbReference>
<keyword evidence="2" id="KW-1003">Cell membrane</keyword>
<evidence type="ECO:0000256" key="1">
    <source>
        <dbReference type="ARBA" id="ARBA00004651"/>
    </source>
</evidence>
<dbReference type="GO" id="GO:0004930">
    <property type="term" value="F:G protein-coupled receptor activity"/>
    <property type="evidence" value="ECO:0007669"/>
    <property type="project" value="UniProtKB-KW"/>
</dbReference>
<dbReference type="Gene3D" id="1.20.1070.10">
    <property type="entry name" value="Rhodopsin 7-helix transmembrane proteins"/>
    <property type="match status" value="1"/>
</dbReference>
<dbReference type="AlphaFoldDB" id="A0A8W8J4U6"/>
<evidence type="ECO:0000313" key="14">
    <source>
        <dbReference type="EnsemblMetazoa" id="G16855.12:cds"/>
    </source>
</evidence>
<dbReference type="PROSITE" id="PS50262">
    <property type="entry name" value="G_PROTEIN_RECEP_F1_2"/>
    <property type="match status" value="1"/>
</dbReference>
<dbReference type="Proteomes" id="UP000005408">
    <property type="component" value="Unassembled WGS sequence"/>
</dbReference>
<keyword evidence="7 10" id="KW-0675">Receptor</keyword>
<reference evidence="14" key="1">
    <citation type="submission" date="2022-08" db="UniProtKB">
        <authorList>
            <consortium name="EnsemblMetazoa"/>
        </authorList>
    </citation>
    <scope>IDENTIFICATION</scope>
    <source>
        <strain evidence="14">05x7-T-G4-1.051#20</strain>
    </source>
</reference>
<evidence type="ECO:0000256" key="10">
    <source>
        <dbReference type="RuleBase" id="RU000688"/>
    </source>
</evidence>
<keyword evidence="4 12" id="KW-1133">Transmembrane helix</keyword>
<evidence type="ECO:0000256" key="4">
    <source>
        <dbReference type="ARBA" id="ARBA00022989"/>
    </source>
</evidence>
<dbReference type="SUPFAM" id="SSF81321">
    <property type="entry name" value="Family A G protein-coupled receptor-like"/>
    <property type="match status" value="1"/>
</dbReference>
<dbReference type="GO" id="GO:0007204">
    <property type="term" value="P:positive regulation of cytosolic calcium ion concentration"/>
    <property type="evidence" value="ECO:0007669"/>
    <property type="project" value="TreeGrafter"/>
</dbReference>
<feature type="transmembrane region" description="Helical" evidence="12">
    <location>
        <begin position="143"/>
        <end position="173"/>
    </location>
</feature>
<dbReference type="GO" id="GO:0007189">
    <property type="term" value="P:adenylate cyclase-activating G protein-coupled receptor signaling pathway"/>
    <property type="evidence" value="ECO:0007669"/>
    <property type="project" value="TreeGrafter"/>
</dbReference>
<evidence type="ECO:0000256" key="9">
    <source>
        <dbReference type="ARBA" id="ARBA00023224"/>
    </source>
</evidence>
<evidence type="ECO:0000256" key="3">
    <source>
        <dbReference type="ARBA" id="ARBA00022692"/>
    </source>
</evidence>
<keyword evidence="5 10" id="KW-0297">G-protein coupled receptor</keyword>
<dbReference type="PANTHER" id="PTHR11866">
    <property type="entry name" value="G-PROTEIN COUPLED RECEPTOR FAMILY 1 MEMBER"/>
    <property type="match status" value="1"/>
</dbReference>
<evidence type="ECO:0000256" key="2">
    <source>
        <dbReference type="ARBA" id="ARBA00022475"/>
    </source>
</evidence>
<evidence type="ECO:0000256" key="6">
    <source>
        <dbReference type="ARBA" id="ARBA00023136"/>
    </source>
</evidence>
<feature type="transmembrane region" description="Helical" evidence="12">
    <location>
        <begin position="65"/>
        <end position="87"/>
    </location>
</feature>
<keyword evidence="3 10" id="KW-0812">Transmembrane</keyword>
<evidence type="ECO:0000259" key="13">
    <source>
        <dbReference type="PROSITE" id="PS50262"/>
    </source>
</evidence>
<protein>
    <recommendedName>
        <fullName evidence="13">G-protein coupled receptors family 1 profile domain-containing protein</fullName>
    </recommendedName>
</protein>
<evidence type="ECO:0000256" key="5">
    <source>
        <dbReference type="ARBA" id="ARBA00023040"/>
    </source>
</evidence>
<feature type="transmembrane region" description="Helical" evidence="12">
    <location>
        <begin position="279"/>
        <end position="301"/>
    </location>
</feature>
<evidence type="ECO:0000313" key="15">
    <source>
        <dbReference type="Proteomes" id="UP000005408"/>
    </source>
</evidence>
<dbReference type="PROSITE" id="PS00237">
    <property type="entry name" value="G_PROTEIN_RECEP_F1_1"/>
    <property type="match status" value="1"/>
</dbReference>
<evidence type="ECO:0000256" key="8">
    <source>
        <dbReference type="ARBA" id="ARBA00023180"/>
    </source>
</evidence>
<feature type="transmembrane region" description="Helical" evidence="12">
    <location>
        <begin position="321"/>
        <end position="338"/>
    </location>
</feature>
<dbReference type="CDD" id="cd14981">
    <property type="entry name" value="7tmA_Prostanoid_R"/>
    <property type="match status" value="1"/>
</dbReference>
<name>A0A8W8J4U6_MAGGI</name>
<evidence type="ECO:0000256" key="11">
    <source>
        <dbReference type="SAM" id="MobiDB-lite"/>
    </source>
</evidence>
<feature type="transmembrane region" description="Helical" evidence="12">
    <location>
        <begin position="99"/>
        <end position="123"/>
    </location>
</feature>
<feature type="region of interest" description="Disordered" evidence="11">
    <location>
        <begin position="355"/>
        <end position="394"/>
    </location>
</feature>
<organism evidence="14 15">
    <name type="scientific">Magallana gigas</name>
    <name type="common">Pacific oyster</name>
    <name type="synonym">Crassostrea gigas</name>
    <dbReference type="NCBI Taxonomy" id="29159"/>
    <lineage>
        <taxon>Eukaryota</taxon>
        <taxon>Metazoa</taxon>
        <taxon>Spiralia</taxon>
        <taxon>Lophotrochozoa</taxon>
        <taxon>Mollusca</taxon>
        <taxon>Bivalvia</taxon>
        <taxon>Autobranchia</taxon>
        <taxon>Pteriomorphia</taxon>
        <taxon>Ostreida</taxon>
        <taxon>Ostreoidea</taxon>
        <taxon>Ostreidae</taxon>
        <taxon>Magallana</taxon>
    </lineage>
</organism>
<evidence type="ECO:0000256" key="12">
    <source>
        <dbReference type="SAM" id="Phobius"/>
    </source>
</evidence>
<sequence length="394" mass="44111">MTIPINVFLHTVIGETKQAIAADNQTWFKRMSSTDFSATTVSMNVTNNTTLNSTAMDTDSKSKGYVGMIIAMFLLALVFNISALIMIVRSSKSHKWSAFYRLMVSLNITDLVGSVTCFPVLLATYANNVQWQGGQPVCDYTGYMISFVFLSSASIIGAMSTERFVGVWFPFFYNKSGAKERRTNIILGGIWTTTACIALLPIIGFGEYVLQYPGTWCFYNFRAKNLADKVYAYLYSVIWVLIIFCTVLFNLLVIVKLVMRRVSASDKKKQNSKAKRNEIYSIVLLVVIVIVTATCGVPLAIRAIVNESGSEKNNNADLHASRMATFNMILDPLVYIFFRRENLEWLFRFIRKKRGKSSKPSEESSSASAKTDETNRSATNLEKIQPEFSGAVTT</sequence>
<keyword evidence="15" id="KW-1185">Reference proteome</keyword>
<dbReference type="GO" id="GO:0005886">
    <property type="term" value="C:plasma membrane"/>
    <property type="evidence" value="ECO:0007669"/>
    <property type="project" value="UniProtKB-SubCell"/>
</dbReference>
<accession>A0A8W8J4U6</accession>
<dbReference type="InterPro" id="IPR000276">
    <property type="entry name" value="GPCR_Rhodpsn"/>
</dbReference>
<evidence type="ECO:0000256" key="7">
    <source>
        <dbReference type="ARBA" id="ARBA00023170"/>
    </source>
</evidence>
<keyword evidence="9 10" id="KW-0807">Transducer</keyword>
<comment type="subcellular location">
    <subcellularLocation>
        <location evidence="1">Cell membrane</location>
        <topology evidence="1">Multi-pass membrane protein</topology>
    </subcellularLocation>
</comment>
<dbReference type="PANTHER" id="PTHR11866:SF16">
    <property type="entry name" value="PROSTAGLANDIN E2 RECEPTOR EP4 SUBTYPE-LIKE PROTEIN"/>
    <property type="match status" value="1"/>
</dbReference>
<comment type="similarity">
    <text evidence="10">Belongs to the G-protein coupled receptor 1 family.</text>
</comment>
<feature type="domain" description="G-protein coupled receptors family 1 profile" evidence="13">
    <location>
        <begin position="79"/>
        <end position="335"/>
    </location>
</feature>
<dbReference type="OMA" id="VNTIAMG"/>
<feature type="transmembrane region" description="Helical" evidence="12">
    <location>
        <begin position="185"/>
        <end position="210"/>
    </location>
</feature>
<dbReference type="Pfam" id="PF00001">
    <property type="entry name" value="7tm_1"/>
    <property type="match status" value="1"/>
</dbReference>